<dbReference type="GO" id="GO:0016620">
    <property type="term" value="F:oxidoreductase activity, acting on the aldehyde or oxo group of donors, NAD or NADP as acceptor"/>
    <property type="evidence" value="ECO:0007669"/>
    <property type="project" value="InterPro"/>
</dbReference>
<dbReference type="InterPro" id="IPR016160">
    <property type="entry name" value="Ald_DH_CS_CYS"/>
</dbReference>
<dbReference type="SUPFAM" id="SSF53720">
    <property type="entry name" value="ALDH-like"/>
    <property type="match status" value="1"/>
</dbReference>
<name>A0A3A4R597_9BACT</name>
<feature type="domain" description="Aldehyde dehydrogenase" evidence="5">
    <location>
        <begin position="18"/>
        <end position="478"/>
    </location>
</feature>
<comment type="caution">
    <text evidence="6">The sequence shown here is derived from an EMBL/GenBank/DDBJ whole genome shotgun (WGS) entry which is preliminary data.</text>
</comment>
<proteinExistence type="inferred from homology"/>
<dbReference type="InterPro" id="IPR015590">
    <property type="entry name" value="Aldehyde_DH_dom"/>
</dbReference>
<evidence type="ECO:0000256" key="2">
    <source>
        <dbReference type="ARBA" id="ARBA00023002"/>
    </source>
</evidence>
<dbReference type="EMBL" id="QZJZ01000041">
    <property type="protein sequence ID" value="RJP59813.1"/>
    <property type="molecule type" value="Genomic_DNA"/>
</dbReference>
<dbReference type="InterPro" id="IPR016163">
    <property type="entry name" value="Ald_DH_C"/>
</dbReference>
<protein>
    <submittedName>
        <fullName evidence="6">Aldehyde dehydrogenase family protein</fullName>
    </submittedName>
</protein>
<dbReference type="InterPro" id="IPR016162">
    <property type="entry name" value="Ald_DH_N"/>
</dbReference>
<dbReference type="Gene3D" id="3.40.605.10">
    <property type="entry name" value="Aldehyde Dehydrogenase, Chain A, domain 1"/>
    <property type="match status" value="1"/>
</dbReference>
<evidence type="ECO:0000313" key="6">
    <source>
        <dbReference type="EMBL" id="RJP59813.1"/>
    </source>
</evidence>
<organism evidence="6 7">
    <name type="scientific">Candidatus Auribacter fodinae</name>
    <dbReference type="NCBI Taxonomy" id="2093366"/>
    <lineage>
        <taxon>Bacteria</taxon>
        <taxon>Pseudomonadati</taxon>
        <taxon>Candidatus Auribacterota</taxon>
        <taxon>Candidatus Auribacteria</taxon>
        <taxon>Candidatus Auribacterales</taxon>
        <taxon>Candidatus Auribacteraceae</taxon>
        <taxon>Candidatus Auribacter</taxon>
    </lineage>
</organism>
<dbReference type="PROSITE" id="PS00070">
    <property type="entry name" value="ALDEHYDE_DEHYDR_CYS"/>
    <property type="match status" value="1"/>
</dbReference>
<evidence type="ECO:0000256" key="1">
    <source>
        <dbReference type="ARBA" id="ARBA00009986"/>
    </source>
</evidence>
<dbReference type="Pfam" id="PF00171">
    <property type="entry name" value="Aldedh"/>
    <property type="match status" value="1"/>
</dbReference>
<feature type="active site" evidence="3">
    <location>
        <position position="250"/>
    </location>
</feature>
<evidence type="ECO:0000259" key="5">
    <source>
        <dbReference type="Pfam" id="PF00171"/>
    </source>
</evidence>
<dbReference type="InterPro" id="IPR016161">
    <property type="entry name" value="Ald_DH/histidinol_DH"/>
</dbReference>
<reference evidence="6 7" key="1">
    <citation type="journal article" date="2017" name="ISME J.">
        <title>Energy and carbon metabolisms in a deep terrestrial subsurface fluid microbial community.</title>
        <authorList>
            <person name="Momper L."/>
            <person name="Jungbluth S.P."/>
            <person name="Lee M.D."/>
            <person name="Amend J.P."/>
        </authorList>
    </citation>
    <scope>NUCLEOTIDE SEQUENCE [LARGE SCALE GENOMIC DNA]</scope>
    <source>
        <strain evidence="6">SURF_26</strain>
    </source>
</reference>
<keyword evidence="2 4" id="KW-0560">Oxidoreductase</keyword>
<dbReference type="FunFam" id="3.40.309.10:FF:000009">
    <property type="entry name" value="Aldehyde dehydrogenase A"/>
    <property type="match status" value="1"/>
</dbReference>
<dbReference type="Proteomes" id="UP000266426">
    <property type="component" value="Unassembled WGS sequence"/>
</dbReference>
<accession>A0A3A4R597</accession>
<evidence type="ECO:0000313" key="7">
    <source>
        <dbReference type="Proteomes" id="UP000266426"/>
    </source>
</evidence>
<dbReference type="PROSITE" id="PS00687">
    <property type="entry name" value="ALDEHYDE_DEHYDR_GLU"/>
    <property type="match status" value="1"/>
</dbReference>
<comment type="similarity">
    <text evidence="1 4">Belongs to the aldehyde dehydrogenase family.</text>
</comment>
<sequence length="496" mass="53434">MTTHFKNYIGAEWCDALSGLTFENVNPSDIQDVIGLFPRSGKEDVAAAVTAARTAFQEWKNVPPPQRGEILYKAGQIMQSRKEELAKILSRENGKTVAGAMGDVQSGIDMAFYAGSEGRRWFGKTAHSGLRKRFAMTKRYPVGVVGIITSWNFPMAITCWKTFPALLCGNSVILKSEENTPQTTGEFVKIMAEAGLPAGVLNLIHGFGSECGEALTLHPGVDMISFTGSSQIGAIIGKNCAGRNAKLSLELGGKNAVIIMDDADISLAVDGTVCGAFSISGQRCTATSRAIVHSVVYDAFVEKLLKKAAAQKVGPGSDPSSDITPLISKKQCDRVLGYIQRAKDAGARILTGGNQLTGGVYDKGYYIEPTVIDNVDPEMEIARDEVFGPVLVLFKVKSYSEAIAVHNKAPYGLSTSLFTQDVNKSFSFFDDTETGVCYINAPTFGSEPHMPFGGVKLSGLGYREAGWAAIEAFSEVKTLYIDYSAQIQNVQFDNQD</sequence>
<evidence type="ECO:0000256" key="4">
    <source>
        <dbReference type="RuleBase" id="RU003345"/>
    </source>
</evidence>
<dbReference type="PANTHER" id="PTHR11699">
    <property type="entry name" value="ALDEHYDE DEHYDROGENASE-RELATED"/>
    <property type="match status" value="1"/>
</dbReference>
<dbReference type="AlphaFoldDB" id="A0A3A4R597"/>
<evidence type="ECO:0000256" key="3">
    <source>
        <dbReference type="PROSITE-ProRule" id="PRU10007"/>
    </source>
</evidence>
<dbReference type="FunFam" id="3.40.605.10:FF:000007">
    <property type="entry name" value="NAD/NADP-dependent betaine aldehyde dehydrogenase"/>
    <property type="match status" value="1"/>
</dbReference>
<dbReference type="InterPro" id="IPR029510">
    <property type="entry name" value="Ald_DH_CS_GLU"/>
</dbReference>
<dbReference type="Gene3D" id="3.40.309.10">
    <property type="entry name" value="Aldehyde Dehydrogenase, Chain A, domain 2"/>
    <property type="match status" value="1"/>
</dbReference>
<gene>
    <name evidence="6" type="ORF">C4541_05360</name>
</gene>